<dbReference type="PANTHER" id="PTHR43071">
    <property type="entry name" value="2-AMINO-4-HYDROXY-6-HYDROXYMETHYLDIHYDROPTERIDINE PYROPHOSPHOKINASE"/>
    <property type="match status" value="1"/>
</dbReference>
<dbReference type="SUPFAM" id="SSF55083">
    <property type="entry name" value="6-hydroxymethyl-7,8-dihydropterin pyrophosphokinase, HPPK"/>
    <property type="match status" value="1"/>
</dbReference>
<dbReference type="Pfam" id="PF01288">
    <property type="entry name" value="HPPK"/>
    <property type="match status" value="1"/>
</dbReference>
<keyword evidence="4" id="KW-0547">Nucleotide-binding</keyword>
<evidence type="ECO:0000256" key="2">
    <source>
        <dbReference type="ARBA" id="ARBA00013253"/>
    </source>
</evidence>
<dbReference type="InterPro" id="IPR000550">
    <property type="entry name" value="Hppk"/>
</dbReference>
<dbReference type="CDD" id="cd00483">
    <property type="entry name" value="HPPK"/>
    <property type="match status" value="1"/>
</dbReference>
<name>A0ABQ0A564_9GAMM</name>
<dbReference type="Proteomes" id="UP001465153">
    <property type="component" value="Unassembled WGS sequence"/>
</dbReference>
<dbReference type="EC" id="2.7.6.3" evidence="2"/>
<keyword evidence="10" id="KW-1185">Reference proteome</keyword>
<evidence type="ECO:0000313" key="9">
    <source>
        <dbReference type="EMBL" id="GAA6166781.1"/>
    </source>
</evidence>
<comment type="caution">
    <text evidence="9">The sequence shown here is derived from an EMBL/GenBank/DDBJ whole genome shotgun (WGS) entry which is preliminary data.</text>
</comment>
<reference evidence="9 10" key="1">
    <citation type="submission" date="2024-04" db="EMBL/GenBank/DDBJ databases">
        <title>Draft genome sequence of Sessilibacter corallicola NBRC 116591.</title>
        <authorList>
            <person name="Miyakawa T."/>
            <person name="Kusuya Y."/>
            <person name="Miura T."/>
        </authorList>
    </citation>
    <scope>NUCLEOTIDE SEQUENCE [LARGE SCALE GENOMIC DNA]</scope>
    <source>
        <strain evidence="9 10">KU-00831-HH</strain>
    </source>
</reference>
<evidence type="ECO:0000256" key="1">
    <source>
        <dbReference type="ARBA" id="ARBA00005051"/>
    </source>
</evidence>
<evidence type="ECO:0000256" key="5">
    <source>
        <dbReference type="ARBA" id="ARBA00022777"/>
    </source>
</evidence>
<evidence type="ECO:0000256" key="3">
    <source>
        <dbReference type="ARBA" id="ARBA00022679"/>
    </source>
</evidence>
<sequence>MVVAQVFLGLGSNLSPKENIVKALTSLKKIGEINRISTVFECAAVGFDGPDFWNLVISLSTDLSVEDLHERLRTIEYQHGRPENAKKFSNRHLDIDILLFDDKVGEFAGVSLPRDEITYHAFVLKPLAEIFSEGVHPELGFTYRSLWLSYSGSEQLSPEYEFTHRLKKEFLSVNLSLTA</sequence>
<dbReference type="EMBL" id="BAABWN010000002">
    <property type="protein sequence ID" value="GAA6166781.1"/>
    <property type="molecule type" value="Genomic_DNA"/>
</dbReference>
<protein>
    <recommendedName>
        <fullName evidence="2">2-amino-4-hydroxy-6-hydroxymethyldihydropteridine diphosphokinase</fullName>
        <ecNumber evidence="2">2.7.6.3</ecNumber>
    </recommendedName>
</protein>
<evidence type="ECO:0000256" key="6">
    <source>
        <dbReference type="ARBA" id="ARBA00022840"/>
    </source>
</evidence>
<evidence type="ECO:0000313" key="10">
    <source>
        <dbReference type="Proteomes" id="UP001465153"/>
    </source>
</evidence>
<keyword evidence="6" id="KW-0067">ATP-binding</keyword>
<dbReference type="Gene3D" id="3.30.70.560">
    <property type="entry name" value="7,8-Dihydro-6-hydroxymethylpterin-pyrophosphokinase HPPK"/>
    <property type="match status" value="1"/>
</dbReference>
<organism evidence="9 10">
    <name type="scientific">Sessilibacter corallicola</name>
    <dbReference type="NCBI Taxonomy" id="2904075"/>
    <lineage>
        <taxon>Bacteria</taxon>
        <taxon>Pseudomonadati</taxon>
        <taxon>Pseudomonadota</taxon>
        <taxon>Gammaproteobacteria</taxon>
        <taxon>Cellvibrionales</taxon>
        <taxon>Cellvibrionaceae</taxon>
        <taxon>Sessilibacter</taxon>
    </lineage>
</organism>
<keyword evidence="7" id="KW-0289">Folate biosynthesis</keyword>
<dbReference type="NCBIfam" id="TIGR01498">
    <property type="entry name" value="folK"/>
    <property type="match status" value="1"/>
</dbReference>
<evidence type="ECO:0000259" key="8">
    <source>
        <dbReference type="Pfam" id="PF01288"/>
    </source>
</evidence>
<gene>
    <name evidence="9" type="primary">folK_2</name>
    <name evidence="9" type="ORF">NBRC116591_05910</name>
</gene>
<evidence type="ECO:0000256" key="7">
    <source>
        <dbReference type="ARBA" id="ARBA00022909"/>
    </source>
</evidence>
<keyword evidence="5" id="KW-0418">Kinase</keyword>
<comment type="pathway">
    <text evidence="1">Cofactor biosynthesis; tetrahydrofolate biosynthesis; 2-amino-4-hydroxy-6-hydroxymethyl-7,8-dihydropteridine diphosphate from 7,8-dihydroneopterin triphosphate: step 4/4.</text>
</comment>
<feature type="domain" description="7,8-dihydro-6-hydroxymethylpterin-pyrophosphokinase" evidence="8">
    <location>
        <begin position="7"/>
        <end position="130"/>
    </location>
</feature>
<proteinExistence type="predicted"/>
<evidence type="ECO:0000256" key="4">
    <source>
        <dbReference type="ARBA" id="ARBA00022741"/>
    </source>
</evidence>
<dbReference type="PANTHER" id="PTHR43071:SF2">
    <property type="entry name" value="2-AMINO-4-HYDROXY-6-HYDROXYMETHYLDIHYDROPTERIDINE PYROPHOSPHOKINASE"/>
    <property type="match status" value="1"/>
</dbReference>
<dbReference type="InterPro" id="IPR035907">
    <property type="entry name" value="Hppk_sf"/>
</dbReference>
<keyword evidence="3" id="KW-0808">Transferase</keyword>
<accession>A0ABQ0A564</accession>